<evidence type="ECO:0000313" key="2">
    <source>
        <dbReference type="EMBL" id="MEE2567520.1"/>
    </source>
</evidence>
<keyword evidence="1" id="KW-0812">Transmembrane</keyword>
<evidence type="ECO:0000313" key="3">
    <source>
        <dbReference type="Proteomes" id="UP001310692"/>
    </source>
</evidence>
<dbReference type="EMBL" id="JAZDRO010000006">
    <property type="protein sequence ID" value="MEE2567520.1"/>
    <property type="molecule type" value="Genomic_DNA"/>
</dbReference>
<keyword evidence="3" id="KW-1185">Reference proteome</keyword>
<dbReference type="Proteomes" id="UP001310692">
    <property type="component" value="Unassembled WGS sequence"/>
</dbReference>
<reference evidence="2 3" key="1">
    <citation type="submission" date="2024-01" db="EMBL/GenBank/DDBJ databases">
        <title>Hyphobacterium bacterium isolated from marine sediment.</title>
        <authorList>
            <person name="Zhao S."/>
        </authorList>
    </citation>
    <scope>NUCLEOTIDE SEQUENCE [LARGE SCALE GENOMIC DNA]</scope>
    <source>
        <strain evidence="2 3">Y60-23</strain>
    </source>
</reference>
<evidence type="ECO:0000256" key="1">
    <source>
        <dbReference type="SAM" id="Phobius"/>
    </source>
</evidence>
<dbReference type="RefSeq" id="WP_330197084.1">
    <property type="nucleotide sequence ID" value="NZ_JAZDRO010000006.1"/>
</dbReference>
<protein>
    <submittedName>
        <fullName evidence="2">Uncharacterized protein</fullName>
    </submittedName>
</protein>
<proteinExistence type="predicted"/>
<name>A0ABU7M290_9PROT</name>
<sequence length="196" mass="22025">MLYKSASAFLVIVASVFLFMMADGPAHYELIILEWCERFGSSCPAWVQEPAWGWLIVGLLLTAAIVLFWPFWIGLVRKTIPQIKGQSSHVSIGEAGIWLYNSLPDDRRRNLRDGASACDGGNIETYMRQIALLDAEQAGIQLYARWCDGGDIEAVEHGDVVDAPGDGWLFDRSKPQPIEVYIRRSDRGKLRKCHVE</sequence>
<comment type="caution">
    <text evidence="2">The sequence shown here is derived from an EMBL/GenBank/DDBJ whole genome shotgun (WGS) entry which is preliminary data.</text>
</comment>
<gene>
    <name evidence="2" type="ORF">V0U35_12600</name>
</gene>
<organism evidence="2 3">
    <name type="scientific">Hyphobacterium marinum</name>
    <dbReference type="NCBI Taxonomy" id="3116574"/>
    <lineage>
        <taxon>Bacteria</taxon>
        <taxon>Pseudomonadati</taxon>
        <taxon>Pseudomonadota</taxon>
        <taxon>Alphaproteobacteria</taxon>
        <taxon>Maricaulales</taxon>
        <taxon>Maricaulaceae</taxon>
        <taxon>Hyphobacterium</taxon>
    </lineage>
</organism>
<accession>A0ABU7M290</accession>
<feature type="transmembrane region" description="Helical" evidence="1">
    <location>
        <begin position="50"/>
        <end position="75"/>
    </location>
</feature>
<keyword evidence="1" id="KW-1133">Transmembrane helix</keyword>
<keyword evidence="1" id="KW-0472">Membrane</keyword>